<dbReference type="EMBL" id="CP002869">
    <property type="protein sequence ID" value="AEI40778.1"/>
    <property type="molecule type" value="Genomic_DNA"/>
</dbReference>
<reference evidence="3" key="1">
    <citation type="submission" date="2011-06" db="EMBL/GenBank/DDBJ databases">
        <title>Complete genome sequence of Paenibacillus mucilaginosus KNP414.</title>
        <authorList>
            <person name="Wang J."/>
            <person name="Hu S."/>
            <person name="Hu X."/>
            <person name="Zhang B."/>
            <person name="Dong D."/>
            <person name="Zhang S."/>
            <person name="Zhao K."/>
            <person name="Wu D."/>
        </authorList>
    </citation>
    <scope>NUCLEOTIDE SEQUENCE [LARGE SCALE GENOMIC DNA]</scope>
    <source>
        <strain evidence="3">KNP414</strain>
    </source>
</reference>
<evidence type="ECO:0000313" key="2">
    <source>
        <dbReference type="EMBL" id="AEI40778.1"/>
    </source>
</evidence>
<dbReference type="SUPFAM" id="SSF141371">
    <property type="entry name" value="PilZ domain-like"/>
    <property type="match status" value="1"/>
</dbReference>
<sequence length="143" mass="16381">MSHENRQHQRSTTALDLSLSIHSIQNKETKTRRTFIELKDISLTGLSFKCSLNFPAHGDYVLKFENALFGEMHGKIVWKEHTETGFLYGVQFLSISNALNRFLTHESLTGEHRLRTQAAVMTKPWSARYEAVPQPVPSNHSQQ</sequence>
<dbReference type="RefSeq" id="WP_013915939.1">
    <property type="nucleotide sequence ID" value="NC_015690.1"/>
</dbReference>
<dbReference type="PATRIC" id="fig|1036673.3.peg.1992"/>
<dbReference type="Gene3D" id="2.40.10.220">
    <property type="entry name" value="predicted glycosyltransferase like domains"/>
    <property type="match status" value="1"/>
</dbReference>
<dbReference type="AlphaFoldDB" id="F8F548"/>
<dbReference type="HOGENOM" id="CLU_1804291_0_0_9"/>
<dbReference type="Pfam" id="PF07238">
    <property type="entry name" value="PilZ"/>
    <property type="match status" value="1"/>
</dbReference>
<accession>F8F548</accession>
<name>F8F548_PAEMK</name>
<protein>
    <recommendedName>
        <fullName evidence="1">PilZ domain-containing protein</fullName>
    </recommendedName>
</protein>
<dbReference type="KEGG" id="pms:KNP414_02217"/>
<organism evidence="2 3">
    <name type="scientific">Paenibacillus mucilaginosus (strain KNP414)</name>
    <dbReference type="NCBI Taxonomy" id="1036673"/>
    <lineage>
        <taxon>Bacteria</taxon>
        <taxon>Bacillati</taxon>
        <taxon>Bacillota</taxon>
        <taxon>Bacilli</taxon>
        <taxon>Bacillales</taxon>
        <taxon>Paenibacillaceae</taxon>
        <taxon>Paenibacillus</taxon>
    </lineage>
</organism>
<dbReference type="InterPro" id="IPR009875">
    <property type="entry name" value="PilZ_domain"/>
</dbReference>
<evidence type="ECO:0000259" key="1">
    <source>
        <dbReference type="Pfam" id="PF07238"/>
    </source>
</evidence>
<proteinExistence type="predicted"/>
<gene>
    <name evidence="2" type="ordered locus">KNP414_02217</name>
</gene>
<dbReference type="GO" id="GO:0035438">
    <property type="term" value="F:cyclic-di-GMP binding"/>
    <property type="evidence" value="ECO:0007669"/>
    <property type="project" value="InterPro"/>
</dbReference>
<evidence type="ECO:0000313" key="3">
    <source>
        <dbReference type="Proteomes" id="UP000006620"/>
    </source>
</evidence>
<dbReference type="Proteomes" id="UP000006620">
    <property type="component" value="Chromosome"/>
</dbReference>
<feature type="domain" description="PilZ" evidence="1">
    <location>
        <begin position="4"/>
        <end position="101"/>
    </location>
</feature>
<reference evidence="2 3" key="2">
    <citation type="journal article" date="2013" name="Genome Announc.">
        <title>Genome Sequence of Growth-Improving Paenibacillus mucilaginosus Strain KNP414.</title>
        <authorList>
            <person name="Lu J.J."/>
            <person name="Wang J.F."/>
            <person name="Hu X.F."/>
        </authorList>
    </citation>
    <scope>NUCLEOTIDE SEQUENCE [LARGE SCALE GENOMIC DNA]</scope>
    <source>
        <strain evidence="2 3">KNP414</strain>
    </source>
</reference>